<organism evidence="7 8">
    <name type="scientific">Ustilago trichophora</name>
    <dbReference type="NCBI Taxonomy" id="86804"/>
    <lineage>
        <taxon>Eukaryota</taxon>
        <taxon>Fungi</taxon>
        <taxon>Dikarya</taxon>
        <taxon>Basidiomycota</taxon>
        <taxon>Ustilaginomycotina</taxon>
        <taxon>Ustilaginomycetes</taxon>
        <taxon>Ustilaginales</taxon>
        <taxon>Ustilaginaceae</taxon>
        <taxon>Ustilago</taxon>
    </lineage>
</organism>
<feature type="region of interest" description="Disordered" evidence="5">
    <location>
        <begin position="513"/>
        <end position="544"/>
    </location>
</feature>
<feature type="compositionally biased region" description="Polar residues" evidence="5">
    <location>
        <begin position="513"/>
        <end position="522"/>
    </location>
</feature>
<accession>A0A5C3DYS5</accession>
<feature type="transmembrane region" description="Helical" evidence="6">
    <location>
        <begin position="328"/>
        <end position="350"/>
    </location>
</feature>
<comment type="subcellular location">
    <subcellularLocation>
        <location evidence="1">Membrane</location>
        <topology evidence="1">Multi-pass membrane protein</topology>
    </subcellularLocation>
</comment>
<feature type="transmembrane region" description="Helical" evidence="6">
    <location>
        <begin position="166"/>
        <end position="186"/>
    </location>
</feature>
<feature type="transmembrane region" description="Helical" evidence="6">
    <location>
        <begin position="206"/>
        <end position="224"/>
    </location>
</feature>
<keyword evidence="3 6" id="KW-1133">Transmembrane helix</keyword>
<feature type="transmembrane region" description="Helical" evidence="6">
    <location>
        <begin position="271"/>
        <end position="291"/>
    </location>
</feature>
<dbReference type="EMBL" id="OOIN01000005">
    <property type="protein sequence ID" value="SPO23305.1"/>
    <property type="molecule type" value="Genomic_DNA"/>
</dbReference>
<keyword evidence="8" id="KW-1185">Reference proteome</keyword>
<feature type="compositionally biased region" description="Low complexity" evidence="5">
    <location>
        <begin position="526"/>
        <end position="544"/>
    </location>
</feature>
<reference evidence="7 8" key="1">
    <citation type="submission" date="2018-03" db="EMBL/GenBank/DDBJ databases">
        <authorList>
            <person name="Guldener U."/>
        </authorList>
    </citation>
    <scope>NUCLEOTIDE SEQUENCE [LARGE SCALE GENOMIC DNA]</scope>
    <source>
        <strain evidence="7 8">NBRC100155</strain>
    </source>
</reference>
<evidence type="ECO:0008006" key="9">
    <source>
        <dbReference type="Google" id="ProtNLM"/>
    </source>
</evidence>
<dbReference type="Pfam" id="PF05653">
    <property type="entry name" value="Mg_trans_NIPA"/>
    <property type="match status" value="1"/>
</dbReference>
<feature type="transmembrane region" description="Helical" evidence="6">
    <location>
        <begin position="140"/>
        <end position="159"/>
    </location>
</feature>
<feature type="transmembrane region" description="Helical" evidence="6">
    <location>
        <begin position="114"/>
        <end position="134"/>
    </location>
</feature>
<feature type="transmembrane region" description="Helical" evidence="6">
    <location>
        <begin position="303"/>
        <end position="322"/>
    </location>
</feature>
<dbReference type="GO" id="GO:0015095">
    <property type="term" value="F:magnesium ion transmembrane transporter activity"/>
    <property type="evidence" value="ECO:0007669"/>
    <property type="project" value="InterPro"/>
</dbReference>
<gene>
    <name evidence="7" type="ORF">UTRI_01983</name>
</gene>
<evidence type="ECO:0000313" key="8">
    <source>
        <dbReference type="Proteomes" id="UP000324022"/>
    </source>
</evidence>
<feature type="region of interest" description="Disordered" evidence="5">
    <location>
        <begin position="464"/>
        <end position="501"/>
    </location>
</feature>
<keyword evidence="2 6" id="KW-0812">Transmembrane</keyword>
<evidence type="ECO:0000313" key="7">
    <source>
        <dbReference type="EMBL" id="SPO23305.1"/>
    </source>
</evidence>
<proteinExistence type="predicted"/>
<dbReference type="InterPro" id="IPR037185">
    <property type="entry name" value="EmrE-like"/>
</dbReference>
<dbReference type="GO" id="GO:0016020">
    <property type="term" value="C:membrane"/>
    <property type="evidence" value="ECO:0007669"/>
    <property type="project" value="UniProtKB-SubCell"/>
</dbReference>
<sequence length="660" mass="69980">MSSTVATITQTATAAPTSSIDAADAAKASASSAVHSLSKAIASASAALTSESAIAAGNEANPPAFKYVGLALAVGSGVLIGSSFVFKKKGLLAAQKKYETAAGEGHAYLKSPMWWTGMIVMVFGEIFNFVAYAFADAVLVTPLGALSVVICAVLSSIFLKEKLTLFGKVGCFLCIVGSVIIALNAPTSHVGGKITEFQKLFLAPGFLTWAGVCIVASLVLVFVFAPKYGKKHMMIYITVCSLIGGLSVSVTSGLGSAILLSIRGQNQFKHWFIYFLLGFVVVTLLVEINYLNKALELFNTATVTPTYYVIFTGATLITSIILQQGLNASVIDIITLVMGFLVICAGIVLLQLSKIDPDELQDKPGLDRDTTLLIRASHSVISHGGEKAESSAYEDPGVDTVRGGMGIVGSMIRARSSRRLSSAGSWRHHSAADEYTLRSRNNLPLTTHGAGNIERYQLQDAPLSPRTMHRDSSALTVPGTPTRRETTISFEPGADSPHGHHAVEAPTITQFGALNNNNNTLHSIKESSNGSGRSAEASGSNNAESQRLAMYVDPYAPRAHSPLSPTMPRSEGAPDIRNMWDQPDMSYTSSPDASPASEEDGYSIRAVASSADADQRGSTRSKAKEYPKIKPRSASKSLAAKGSSDEDEAEELLSPRLGYR</sequence>
<name>A0A5C3DYS5_9BASI</name>
<dbReference type="Proteomes" id="UP000324022">
    <property type="component" value="Unassembled WGS sequence"/>
</dbReference>
<dbReference type="OrthoDB" id="6428174at2759"/>
<feature type="transmembrane region" description="Helical" evidence="6">
    <location>
        <begin position="236"/>
        <end position="259"/>
    </location>
</feature>
<keyword evidence="4 6" id="KW-0472">Membrane</keyword>
<dbReference type="PANTHER" id="PTHR12570:SF92">
    <property type="entry name" value="SPICHTHYIN, ISOFORM B"/>
    <property type="match status" value="1"/>
</dbReference>
<evidence type="ECO:0000256" key="5">
    <source>
        <dbReference type="SAM" id="MobiDB-lite"/>
    </source>
</evidence>
<evidence type="ECO:0000256" key="4">
    <source>
        <dbReference type="ARBA" id="ARBA00023136"/>
    </source>
</evidence>
<protein>
    <recommendedName>
        <fullName evidence="9">DUF803 domain membrane protein</fullName>
    </recommendedName>
</protein>
<feature type="transmembrane region" description="Helical" evidence="6">
    <location>
        <begin position="67"/>
        <end position="86"/>
    </location>
</feature>
<dbReference type="AlphaFoldDB" id="A0A5C3DYS5"/>
<feature type="compositionally biased region" description="Basic and acidic residues" evidence="5">
    <location>
        <begin position="613"/>
        <end position="628"/>
    </location>
</feature>
<feature type="region of interest" description="Disordered" evidence="5">
    <location>
        <begin position="556"/>
        <end position="660"/>
    </location>
</feature>
<evidence type="ECO:0000256" key="3">
    <source>
        <dbReference type="ARBA" id="ARBA00022989"/>
    </source>
</evidence>
<evidence type="ECO:0000256" key="1">
    <source>
        <dbReference type="ARBA" id="ARBA00004141"/>
    </source>
</evidence>
<evidence type="ECO:0000256" key="6">
    <source>
        <dbReference type="SAM" id="Phobius"/>
    </source>
</evidence>
<dbReference type="PANTHER" id="PTHR12570">
    <property type="match status" value="1"/>
</dbReference>
<dbReference type="SUPFAM" id="SSF103481">
    <property type="entry name" value="Multidrug resistance efflux transporter EmrE"/>
    <property type="match status" value="1"/>
</dbReference>
<evidence type="ECO:0000256" key="2">
    <source>
        <dbReference type="ARBA" id="ARBA00022692"/>
    </source>
</evidence>
<dbReference type="InterPro" id="IPR008521">
    <property type="entry name" value="Mg_trans_NIPA"/>
</dbReference>